<reference evidence="1 2" key="1">
    <citation type="submission" date="2019-08" db="EMBL/GenBank/DDBJ databases">
        <title>Deep-cultivation of Planctomycetes and their phenomic and genomic characterization uncovers novel biology.</title>
        <authorList>
            <person name="Wiegand S."/>
            <person name="Jogler M."/>
            <person name="Boedeker C."/>
            <person name="Pinto D."/>
            <person name="Vollmers J."/>
            <person name="Rivas-Marin E."/>
            <person name="Kohn T."/>
            <person name="Peeters S.H."/>
            <person name="Heuer A."/>
            <person name="Rast P."/>
            <person name="Oberbeckmann S."/>
            <person name="Bunk B."/>
            <person name="Jeske O."/>
            <person name="Meyerdierks A."/>
            <person name="Storesund J.E."/>
            <person name="Kallscheuer N."/>
            <person name="Luecker S."/>
            <person name="Lage O.M."/>
            <person name="Pohl T."/>
            <person name="Merkel B.J."/>
            <person name="Hornburger P."/>
            <person name="Mueller R.-W."/>
            <person name="Bruemmer F."/>
            <person name="Labrenz M."/>
            <person name="Spormann A.M."/>
            <person name="Op den Camp H."/>
            <person name="Overmann J."/>
            <person name="Amann R."/>
            <person name="Jetten M.S.M."/>
            <person name="Mascher T."/>
            <person name="Medema M.H."/>
            <person name="Devos D.P."/>
            <person name="Kaster A.-K."/>
            <person name="Ovreas L."/>
            <person name="Rohde M."/>
            <person name="Galperin M.Y."/>
            <person name="Jogler C."/>
        </authorList>
    </citation>
    <scope>NUCLEOTIDE SEQUENCE [LARGE SCALE GENOMIC DNA]</scope>
    <source>
        <strain evidence="1 2">UC8</strain>
    </source>
</reference>
<dbReference type="RefSeq" id="WP_068133537.1">
    <property type="nucleotide sequence ID" value="NZ_CP042914.1"/>
</dbReference>
<gene>
    <name evidence="1" type="ORF">UC8_33620</name>
</gene>
<dbReference type="KEGG" id="rul:UC8_33620"/>
<accession>A0A5B9R542</accession>
<sequence>MSFEDWQESFADERPDPESIFVTWPRVLTLAKCSARISAALSHDDFDATEVRRLAQNILAIGTFGIDAREGPETVDLPGAGEALQAIGDALRAARSTTNEFLWESQSKEGVAKIAMESQHWRSRFESMNGLLVKAWETIMTIDEISRSVSKDTLDACDLYSEESREQDTEELQSPSGKLPATAWRLTPIVEPFEEFHDRMAKPGVTRRDIANAWLKSRSGPDRTRLINERDGREGVLKYFMKKCSNLRAKRIREAKKAISK</sequence>
<dbReference type="Proteomes" id="UP000325286">
    <property type="component" value="Chromosome"/>
</dbReference>
<dbReference type="AlphaFoldDB" id="A0A5B9R542"/>
<keyword evidence="2" id="KW-1185">Reference proteome</keyword>
<name>A0A5B9R542_9BACT</name>
<dbReference type="EMBL" id="CP042914">
    <property type="protein sequence ID" value="QEG41343.1"/>
    <property type="molecule type" value="Genomic_DNA"/>
</dbReference>
<protein>
    <submittedName>
        <fullName evidence="1">Uncharacterized protein</fullName>
    </submittedName>
</protein>
<proteinExistence type="predicted"/>
<evidence type="ECO:0000313" key="1">
    <source>
        <dbReference type="EMBL" id="QEG41343.1"/>
    </source>
</evidence>
<evidence type="ECO:0000313" key="2">
    <source>
        <dbReference type="Proteomes" id="UP000325286"/>
    </source>
</evidence>
<organism evidence="1 2">
    <name type="scientific">Roseimaritima ulvae</name>
    <dbReference type="NCBI Taxonomy" id="980254"/>
    <lineage>
        <taxon>Bacteria</taxon>
        <taxon>Pseudomonadati</taxon>
        <taxon>Planctomycetota</taxon>
        <taxon>Planctomycetia</taxon>
        <taxon>Pirellulales</taxon>
        <taxon>Pirellulaceae</taxon>
        <taxon>Roseimaritima</taxon>
    </lineage>
</organism>